<feature type="region of interest" description="Disordered" evidence="1">
    <location>
        <begin position="191"/>
        <end position="226"/>
    </location>
</feature>
<accession>A0A1A9BCP6</accession>
<evidence type="ECO:0000256" key="1">
    <source>
        <dbReference type="SAM" id="MobiDB-lite"/>
    </source>
</evidence>
<dbReference type="STRING" id="946078.GA0070622_4340"/>
<name>A0A1A9BCP6_9ACTN</name>
<dbReference type="EMBL" id="FLRH01000004">
    <property type="protein sequence ID" value="SBT67296.1"/>
    <property type="molecule type" value="Genomic_DNA"/>
</dbReference>
<dbReference type="EMBL" id="FLRH01000003">
    <property type="protein sequence ID" value="SBT67285.1"/>
    <property type="molecule type" value="Genomic_DNA"/>
</dbReference>
<evidence type="ECO:0008006" key="5">
    <source>
        <dbReference type="Google" id="ProtNLM"/>
    </source>
</evidence>
<dbReference type="AlphaFoldDB" id="A0A1A9BCP6"/>
<evidence type="ECO:0000313" key="4">
    <source>
        <dbReference type="Proteomes" id="UP000199558"/>
    </source>
</evidence>
<organism evidence="2 4">
    <name type="scientific">Micromonospora sediminicola</name>
    <dbReference type="NCBI Taxonomy" id="946078"/>
    <lineage>
        <taxon>Bacteria</taxon>
        <taxon>Bacillati</taxon>
        <taxon>Actinomycetota</taxon>
        <taxon>Actinomycetes</taxon>
        <taxon>Micromonosporales</taxon>
        <taxon>Micromonosporaceae</taxon>
        <taxon>Micromonospora</taxon>
    </lineage>
</organism>
<gene>
    <name evidence="2" type="ORF">GA0070622_4340</name>
    <name evidence="3" type="ORF">GA0070622_4353</name>
</gene>
<keyword evidence="4" id="KW-1185">Reference proteome</keyword>
<sequence>MNKNTVKPGLTRTRTKRAKRSVETTEFDAFVRRILRAYARRVAAGDIEALRSLAALSTDVDAMTRLAVTGLRQPPYRYSWAEIADRLGVSRQAVQMRYADRADRIALDERLIRAGLGVTVATLAQVFADHHSGSPAASVCPGCGFRYPDGVTDCPTNATVRPLLYRRRGEDKQALSVLTPDQLADLHNLKTARSNRTATRRAAQPTPPASRQEPTLFGPADGRATA</sequence>
<feature type="compositionally biased region" description="Low complexity" evidence="1">
    <location>
        <begin position="191"/>
        <end position="204"/>
    </location>
</feature>
<protein>
    <recommendedName>
        <fullName evidence="5">Sigma-70, region 4</fullName>
    </recommendedName>
</protein>
<dbReference type="RefSeq" id="WP_342672779.1">
    <property type="nucleotide sequence ID" value="NZ_FLRH01000003.1"/>
</dbReference>
<reference evidence="2" key="2">
    <citation type="submission" date="2016-06" db="EMBL/GenBank/DDBJ databases">
        <authorList>
            <person name="Kjaerup R.B."/>
            <person name="Dalgaard T.S."/>
            <person name="Juul-Madsen H.R."/>
        </authorList>
    </citation>
    <scope>NUCLEOTIDE SEQUENCE [LARGE SCALE GENOMIC DNA]</scope>
    <source>
        <strain evidence="2">DSM 45794</strain>
    </source>
</reference>
<evidence type="ECO:0000313" key="3">
    <source>
        <dbReference type="EMBL" id="SBT67296.1"/>
    </source>
</evidence>
<dbReference type="Proteomes" id="UP000199558">
    <property type="component" value="Unassembled WGS sequence"/>
</dbReference>
<evidence type="ECO:0000313" key="2">
    <source>
        <dbReference type="EMBL" id="SBT67285.1"/>
    </source>
</evidence>
<proteinExistence type="predicted"/>
<reference evidence="4" key="1">
    <citation type="submission" date="2016-06" db="EMBL/GenBank/DDBJ databases">
        <authorList>
            <person name="Varghese N."/>
            <person name="Submissions Spin"/>
        </authorList>
    </citation>
    <scope>NUCLEOTIDE SEQUENCE [LARGE SCALE GENOMIC DNA]</scope>
    <source>
        <strain evidence="4">DSM 45794</strain>
    </source>
</reference>